<comment type="subcellular location">
    <subcellularLocation>
        <location evidence="1">Cell membrane</location>
        <topology evidence="1">Multi-pass membrane protein</topology>
    </subcellularLocation>
</comment>
<evidence type="ECO:0000256" key="3">
    <source>
        <dbReference type="ARBA" id="ARBA00022475"/>
    </source>
</evidence>
<organism evidence="10">
    <name type="scientific">Archaeoglobus fulgidus</name>
    <dbReference type="NCBI Taxonomy" id="2234"/>
    <lineage>
        <taxon>Archaea</taxon>
        <taxon>Methanobacteriati</taxon>
        <taxon>Methanobacteriota</taxon>
        <taxon>Archaeoglobi</taxon>
        <taxon>Archaeoglobales</taxon>
        <taxon>Archaeoglobaceae</taxon>
        <taxon>Archaeoglobus</taxon>
    </lineage>
</organism>
<reference evidence="10" key="1">
    <citation type="journal article" date="2020" name="mSystems">
        <title>Genome- and Community-Level Interaction Insights into Carbon Utilization and Element Cycling Functions of Hydrothermarchaeota in Hydrothermal Sediment.</title>
        <authorList>
            <person name="Zhou Z."/>
            <person name="Liu Y."/>
            <person name="Xu W."/>
            <person name="Pan J."/>
            <person name="Luo Z.H."/>
            <person name="Li M."/>
        </authorList>
    </citation>
    <scope>NUCLEOTIDE SEQUENCE [LARGE SCALE GENOMIC DNA]</scope>
    <source>
        <strain evidence="10">SpSt-26</strain>
    </source>
</reference>
<evidence type="ECO:0000256" key="6">
    <source>
        <dbReference type="ARBA" id="ARBA00022989"/>
    </source>
</evidence>
<dbReference type="GO" id="GO:0022857">
    <property type="term" value="F:transmembrane transporter activity"/>
    <property type="evidence" value="ECO:0007669"/>
    <property type="project" value="InterPro"/>
</dbReference>
<dbReference type="GO" id="GO:0005886">
    <property type="term" value="C:plasma membrane"/>
    <property type="evidence" value="ECO:0007669"/>
    <property type="project" value="UniProtKB-SubCell"/>
</dbReference>
<keyword evidence="6 9" id="KW-1133">Transmembrane helix</keyword>
<evidence type="ECO:0000256" key="5">
    <source>
        <dbReference type="ARBA" id="ARBA00022970"/>
    </source>
</evidence>
<feature type="transmembrane region" description="Helical" evidence="9">
    <location>
        <begin position="61"/>
        <end position="83"/>
    </location>
</feature>
<keyword evidence="2" id="KW-0813">Transport</keyword>
<feature type="transmembrane region" description="Helical" evidence="9">
    <location>
        <begin position="90"/>
        <end position="112"/>
    </location>
</feature>
<evidence type="ECO:0000256" key="8">
    <source>
        <dbReference type="ARBA" id="ARBA00037998"/>
    </source>
</evidence>
<evidence type="ECO:0000256" key="9">
    <source>
        <dbReference type="SAM" id="Phobius"/>
    </source>
</evidence>
<dbReference type="EMBL" id="DSLA01000130">
    <property type="protein sequence ID" value="HEH36080.1"/>
    <property type="molecule type" value="Genomic_DNA"/>
</dbReference>
<protein>
    <submittedName>
        <fullName evidence="10">Branched-chain amino acid ABC transporter permease</fullName>
    </submittedName>
</protein>
<feature type="transmembrane region" description="Helical" evidence="9">
    <location>
        <begin position="211"/>
        <end position="232"/>
    </location>
</feature>
<evidence type="ECO:0000256" key="4">
    <source>
        <dbReference type="ARBA" id="ARBA00022692"/>
    </source>
</evidence>
<feature type="transmembrane region" description="Helical" evidence="9">
    <location>
        <begin position="6"/>
        <end position="30"/>
    </location>
</feature>
<keyword evidence="4 9" id="KW-0812">Transmembrane</keyword>
<feature type="transmembrane region" description="Helical" evidence="9">
    <location>
        <begin position="138"/>
        <end position="157"/>
    </location>
</feature>
<keyword evidence="3" id="KW-1003">Cell membrane</keyword>
<feature type="transmembrane region" description="Helical" evidence="9">
    <location>
        <begin position="263"/>
        <end position="283"/>
    </location>
</feature>
<evidence type="ECO:0000256" key="7">
    <source>
        <dbReference type="ARBA" id="ARBA00023136"/>
    </source>
</evidence>
<dbReference type="GO" id="GO:0006865">
    <property type="term" value="P:amino acid transport"/>
    <property type="evidence" value="ECO:0007669"/>
    <property type="project" value="UniProtKB-KW"/>
</dbReference>
<dbReference type="PANTHER" id="PTHR11795:SF445">
    <property type="entry name" value="AMINO ACID ABC TRANSPORTER PERMEASE PROTEIN"/>
    <property type="match status" value="1"/>
</dbReference>
<feature type="transmembrane region" description="Helical" evidence="9">
    <location>
        <begin position="186"/>
        <end position="205"/>
    </location>
</feature>
<dbReference type="PANTHER" id="PTHR11795">
    <property type="entry name" value="BRANCHED-CHAIN AMINO ACID TRANSPORT SYSTEM PERMEASE PROTEIN LIVH"/>
    <property type="match status" value="1"/>
</dbReference>
<gene>
    <name evidence="10" type="ORF">ENP88_08135</name>
</gene>
<dbReference type="AlphaFoldDB" id="A0A7J2TKD7"/>
<evidence type="ECO:0000256" key="1">
    <source>
        <dbReference type="ARBA" id="ARBA00004651"/>
    </source>
</evidence>
<proteinExistence type="inferred from homology"/>
<dbReference type="Pfam" id="PF02653">
    <property type="entry name" value="BPD_transp_2"/>
    <property type="match status" value="1"/>
</dbReference>
<comment type="caution">
    <text evidence="10">The sequence shown here is derived from an EMBL/GenBank/DDBJ whole genome shotgun (WGS) entry which is preliminary data.</text>
</comment>
<accession>A0A7J2TKD7</accession>
<evidence type="ECO:0000313" key="10">
    <source>
        <dbReference type="EMBL" id="HEH36080.1"/>
    </source>
</evidence>
<name>A0A7J2TKD7_ARCFL</name>
<comment type="similarity">
    <text evidence="8">Belongs to the binding-protein-dependent transport system permease family. LivHM subfamily.</text>
</comment>
<keyword evidence="5" id="KW-0029">Amino-acid transport</keyword>
<sequence length="285" mass="30817">MIEFIEFILFGAAIGGIFALIASGFSLIFGVSRILNFAHGVCFAVSAYSAIFLIKELSLDVYSASLIGVAMAVLFGLLVYAMTKPIRNNAVMVIIVTLAFALLLEQILLLVFGNRGLTLTPFVEGVQVIHENLRIAKIRLIAIPMAIAILLALDLFINRSMLGKRIQAVSQDLEASMLIGINVEKVFIVTIAISSALAGFAGILYSQIFNVYPAMILRVLIYAFAIVILGGLGSFRGSILASFMIGYVYLATMKTLGAHWSEFVMLITIVGILAIRPTGLFGVRE</sequence>
<dbReference type="CDD" id="cd06582">
    <property type="entry name" value="TM_PBP1_LivH_like"/>
    <property type="match status" value="1"/>
</dbReference>
<keyword evidence="7 9" id="KW-0472">Membrane</keyword>
<dbReference type="InterPro" id="IPR001851">
    <property type="entry name" value="ABC_transp_permease"/>
</dbReference>
<evidence type="ECO:0000256" key="2">
    <source>
        <dbReference type="ARBA" id="ARBA00022448"/>
    </source>
</evidence>
<dbReference type="InterPro" id="IPR052157">
    <property type="entry name" value="BCAA_transport_permease"/>
</dbReference>